<feature type="transmembrane region" description="Helical" evidence="3">
    <location>
        <begin position="2215"/>
        <end position="2236"/>
    </location>
</feature>
<feature type="compositionally biased region" description="Basic and acidic residues" evidence="2">
    <location>
        <begin position="375"/>
        <end position="384"/>
    </location>
</feature>
<comment type="similarity">
    <text evidence="1">Belongs to the asaB hydroxylase/desaturase family.</text>
</comment>
<feature type="compositionally biased region" description="Low complexity" evidence="2">
    <location>
        <begin position="181"/>
        <end position="200"/>
    </location>
</feature>
<feature type="compositionally biased region" description="Low complexity" evidence="2">
    <location>
        <begin position="82"/>
        <end position="93"/>
    </location>
</feature>
<evidence type="ECO:0000256" key="2">
    <source>
        <dbReference type="SAM" id="MobiDB-lite"/>
    </source>
</evidence>
<feature type="transmembrane region" description="Helical" evidence="3">
    <location>
        <begin position="2047"/>
        <end position="2073"/>
    </location>
</feature>
<dbReference type="InterPro" id="IPR044053">
    <property type="entry name" value="AsaB-like"/>
</dbReference>
<feature type="compositionally biased region" description="Polar residues" evidence="2">
    <location>
        <begin position="1623"/>
        <end position="1637"/>
    </location>
</feature>
<feature type="domain" description="Methyltransferase" evidence="4">
    <location>
        <begin position="1792"/>
        <end position="1911"/>
    </location>
</feature>
<reference evidence="5" key="1">
    <citation type="submission" date="2018-08" db="EMBL/GenBank/DDBJ databases">
        <authorList>
            <person name="Guldener U."/>
        </authorList>
    </citation>
    <scope>NUCLEOTIDE SEQUENCE</scope>
    <source>
        <strain evidence="5">UB2</strain>
    </source>
</reference>
<feature type="transmembrane region" description="Helical" evidence="3">
    <location>
        <begin position="2156"/>
        <end position="2178"/>
    </location>
</feature>
<feature type="compositionally biased region" description="Basic residues" evidence="2">
    <location>
        <begin position="691"/>
        <end position="700"/>
    </location>
</feature>
<feature type="region of interest" description="Disordered" evidence="2">
    <location>
        <begin position="669"/>
        <end position="760"/>
    </location>
</feature>
<feature type="compositionally biased region" description="Pro residues" evidence="2">
    <location>
        <begin position="225"/>
        <end position="238"/>
    </location>
</feature>
<keyword evidence="3" id="KW-0472">Membrane</keyword>
<dbReference type="PANTHER" id="PTHR34598:SF3">
    <property type="entry name" value="OXIDOREDUCTASE AN1597"/>
    <property type="match status" value="1"/>
</dbReference>
<dbReference type="InterPro" id="IPR025714">
    <property type="entry name" value="Methyltranfer_dom"/>
</dbReference>
<feature type="compositionally biased region" description="Basic residues" evidence="2">
    <location>
        <begin position="130"/>
        <end position="141"/>
    </location>
</feature>
<feature type="transmembrane region" description="Helical" evidence="3">
    <location>
        <begin position="2111"/>
        <end position="2132"/>
    </location>
</feature>
<dbReference type="GO" id="GO:0016491">
    <property type="term" value="F:oxidoreductase activity"/>
    <property type="evidence" value="ECO:0007669"/>
    <property type="project" value="InterPro"/>
</dbReference>
<feature type="compositionally biased region" description="Acidic residues" evidence="2">
    <location>
        <begin position="96"/>
        <end position="106"/>
    </location>
</feature>
<feature type="compositionally biased region" description="Low complexity" evidence="2">
    <location>
        <begin position="261"/>
        <end position="297"/>
    </location>
</feature>
<feature type="region of interest" description="Disordered" evidence="2">
    <location>
        <begin position="1179"/>
        <end position="1260"/>
    </location>
</feature>
<dbReference type="InterPro" id="IPR029063">
    <property type="entry name" value="SAM-dependent_MTases_sf"/>
</dbReference>
<name>A0A8H8QTR7_9BASI</name>
<feature type="region of interest" description="Disordered" evidence="2">
    <location>
        <begin position="1305"/>
        <end position="1380"/>
    </location>
</feature>
<feature type="compositionally biased region" description="Basic and acidic residues" evidence="2">
    <location>
        <begin position="450"/>
        <end position="464"/>
    </location>
</feature>
<dbReference type="PANTHER" id="PTHR34598">
    <property type="entry name" value="BLL6449 PROTEIN"/>
    <property type="match status" value="1"/>
</dbReference>
<feature type="compositionally biased region" description="Basic and acidic residues" evidence="2">
    <location>
        <begin position="480"/>
        <end position="489"/>
    </location>
</feature>
<keyword evidence="3" id="KW-0812">Transmembrane</keyword>
<feature type="compositionally biased region" description="Low complexity" evidence="2">
    <location>
        <begin position="742"/>
        <end position="760"/>
    </location>
</feature>
<evidence type="ECO:0000313" key="5">
    <source>
        <dbReference type="EMBL" id="SYW83702.1"/>
    </source>
</evidence>
<dbReference type="NCBIfam" id="NF041278">
    <property type="entry name" value="CmcJ_NvfI_EfuI"/>
    <property type="match status" value="1"/>
</dbReference>
<protein>
    <recommendedName>
        <fullName evidence="4">Methyltransferase domain-containing protein</fullName>
    </recommendedName>
</protein>
<feature type="compositionally biased region" description="Polar residues" evidence="2">
    <location>
        <begin position="335"/>
        <end position="352"/>
    </location>
</feature>
<proteinExistence type="inferred from homology"/>
<feature type="region of interest" description="Disordered" evidence="2">
    <location>
        <begin position="1394"/>
        <end position="1422"/>
    </location>
</feature>
<feature type="compositionally biased region" description="Low complexity" evidence="2">
    <location>
        <begin position="1394"/>
        <end position="1405"/>
    </location>
</feature>
<keyword evidence="6" id="KW-1185">Reference proteome</keyword>
<feature type="region of interest" description="Disordered" evidence="2">
    <location>
        <begin position="1"/>
        <end position="26"/>
    </location>
</feature>
<comment type="caution">
    <text evidence="5">The sequence shown here is derived from an EMBL/GenBank/DDBJ whole genome shotgun (WGS) entry which is preliminary data.</text>
</comment>
<dbReference type="Proteomes" id="UP000658997">
    <property type="component" value="Unassembled WGS sequence"/>
</dbReference>
<dbReference type="InterPro" id="IPR013901">
    <property type="entry name" value="Anthrone_oxy"/>
</dbReference>
<organism evidence="5 6">
    <name type="scientific">Ustilago bromivora</name>
    <dbReference type="NCBI Taxonomy" id="307758"/>
    <lineage>
        <taxon>Eukaryota</taxon>
        <taxon>Fungi</taxon>
        <taxon>Dikarya</taxon>
        <taxon>Basidiomycota</taxon>
        <taxon>Ustilaginomycotina</taxon>
        <taxon>Ustilaginomycetes</taxon>
        <taxon>Ustilaginales</taxon>
        <taxon>Ustilaginaceae</taxon>
        <taxon>Ustilago</taxon>
    </lineage>
</organism>
<evidence type="ECO:0000256" key="3">
    <source>
        <dbReference type="SAM" id="Phobius"/>
    </source>
</evidence>
<feature type="compositionally biased region" description="Polar residues" evidence="2">
    <location>
        <begin position="1456"/>
        <end position="1469"/>
    </location>
</feature>
<feature type="region of interest" description="Disordered" evidence="2">
    <location>
        <begin position="554"/>
        <end position="610"/>
    </location>
</feature>
<dbReference type="Pfam" id="PF08592">
    <property type="entry name" value="Anthrone_oxy"/>
    <property type="match status" value="1"/>
</dbReference>
<dbReference type="Gene3D" id="3.40.50.150">
    <property type="entry name" value="Vaccinia Virus protein VP39"/>
    <property type="match status" value="1"/>
</dbReference>
<feature type="region of interest" description="Disordered" evidence="2">
    <location>
        <begin position="1611"/>
        <end position="1642"/>
    </location>
</feature>
<feature type="compositionally biased region" description="Low complexity" evidence="2">
    <location>
        <begin position="1246"/>
        <end position="1259"/>
    </location>
</feature>
<feature type="compositionally biased region" description="Polar residues" evidence="2">
    <location>
        <begin position="1335"/>
        <end position="1350"/>
    </location>
</feature>
<feature type="compositionally biased region" description="Low complexity" evidence="2">
    <location>
        <begin position="145"/>
        <end position="154"/>
    </location>
</feature>
<feature type="compositionally biased region" description="Acidic residues" evidence="2">
    <location>
        <begin position="669"/>
        <end position="684"/>
    </location>
</feature>
<dbReference type="CDD" id="cd02440">
    <property type="entry name" value="AdoMet_MTases"/>
    <property type="match status" value="1"/>
</dbReference>
<evidence type="ECO:0000259" key="4">
    <source>
        <dbReference type="Pfam" id="PF13847"/>
    </source>
</evidence>
<feature type="compositionally biased region" description="Polar residues" evidence="2">
    <location>
        <begin position="1196"/>
        <end position="1216"/>
    </location>
</feature>
<feature type="region of interest" description="Disordered" evidence="2">
    <location>
        <begin position="450"/>
        <end position="515"/>
    </location>
</feature>
<feature type="region of interest" description="Disordered" evidence="2">
    <location>
        <begin position="78"/>
        <end position="154"/>
    </location>
</feature>
<keyword evidence="3" id="KW-1133">Transmembrane helix</keyword>
<feature type="compositionally biased region" description="Polar residues" evidence="2">
    <location>
        <begin position="714"/>
        <end position="736"/>
    </location>
</feature>
<dbReference type="SUPFAM" id="SSF53335">
    <property type="entry name" value="S-adenosyl-L-methionine-dependent methyltransferases"/>
    <property type="match status" value="1"/>
</dbReference>
<feature type="compositionally biased region" description="Polar residues" evidence="2">
    <location>
        <begin position="465"/>
        <end position="477"/>
    </location>
</feature>
<accession>A0A8H8QTR7</accession>
<dbReference type="EMBL" id="ULHB01000153">
    <property type="protein sequence ID" value="SYW83702.1"/>
    <property type="molecule type" value="Genomic_DNA"/>
</dbReference>
<gene>
    <name evidence="5" type="ORF">UBRO2_05258</name>
</gene>
<feature type="region of interest" description="Disordered" evidence="2">
    <location>
        <begin position="1456"/>
        <end position="1485"/>
    </location>
</feature>
<feature type="region of interest" description="Disordered" evidence="2">
    <location>
        <begin position="175"/>
        <end position="303"/>
    </location>
</feature>
<sequence length="2484" mass="267927">MSDLLSNMTAASSLASPPPSESIEQIDDRIDVRQKILLLRQKKKDQLSASISLSPHDSHNTNADRLTWFGLDDQEQLPALPSLSRSGAHASSRASDEEEEDDDDADSTVLGHYVHTLPLPPSTFLSRTTRSQHRRPKRISRHSFASEGACSSSHESSSQISCLLDDDTDAHSLHTTTATESSSGPPSRRGSSARASFASRPRSRAASHKDLTLGNAPSSTTSKPLGPPPSAPLPPRPLTSPRSTRSPSVRKGEWSSRRSSRVSTATATSSRSSTSLRSSWQSNNPSLSSSHLIPSPSERSDISDEELDGIRTIAKHFPSPTATVMSLPPPVSRLLNRNGSHPSSKSAFNSTHRGFHSRRSRPTTNRTLSPVLDSPMDRHFDTPHQRASHNSAVKGEDSSDSALSDVLDLTDNKGILMLGKSFQQTTLQSGAGVAQVGLGARGFSLSRFRSEQSLRDRSHEHKQQLEAQTQAATSASPGSDRLEIMRDAQNEAQSKSNPRSQPQRRHHQRSSTMTKSMSELVAALDLEASEWGQRLGESDSMEFTNKHVDTAQLRESQLLDARPPASRIGPDASNESSQPALPESDSMPALSASGSQEHSLDDSRGPITADSSLIRSDSAKSLPSQCHHSDTATDVGAGAEFRSIYDAYRHSSSTMASRFTAPVVRIEDPEGDEVDDLELEEVSPSDDMPRKRNKSTRKNHLGFEEQRAAMRSRPSVSHRANSSRPSQTFKSTLNPTQEEDMAASAPSAPPSVAAAAPATTTESTDPYAFYEFSPSLPPFMPTGLSPRDLTGRGTWSSIVARASESMRSRQPSIASLASVSTSATGPVSVRQIRATARAKQKQVEAAHRAREQMSDEFAAMSYRPFAVHDHALSFANHAGMSADLRASVSTMLGASSPVQGMASGRSSSMSNLGYADSVAPSVGDYGMRWPVAVGADQGVGPDDAASMFTMTPWSLSRRPTVQQAKPKVYVEFAMQTSPQPSPTDSKFPITDSLALDWDCRVNRADAKVGRDVRPASDYEPTPNSTSRMDLLGFDVPLRRRRSVASLLSVHDLDSELDQPGLWPSRIRAPRLSSMSRRQSHGDGVFATAVDKTVHASDGGSDEESDLDVNADLQDLAERSGVLDESRGYKRKLHSASANILEGSFGNDAARRLIASIPARSRRISAALDRIRAQRISRHVGWGSSDDEDDQRDAPTVLSTPRRTTASGRPSLPSSAPTKVERSDNTLRRSKSMAAIGTVKVSGSAGSASPSMLRMRSPSPDISILTNPSDDEEVLLTAEVEPDSAELSHTTVLDEEFDMMVGQTITSRFSNPPHRPVKPAMRRASSETDATLIRPASQTNTSDNGSGSSAEDGNESFPEASKDSQHTLQTRTRSRTSSMGSVIEIIQEADKLLSSTGHSIGHSSGHNTNISDSGGTSGHDPQKPNQVLAEIIRRRMSMRLRGLQTPVALARTQSLQSELSGVKDTSATDQSKVDQVADDVQSPDMQDTPDTMAGSEIWSSFHADRSSTASTATMWSYRSTDETLLRVRTISSTEASQGNKKVATSCADAEPPAFVEDVVDANKQGECAESPTFIASSKAAGGASGASPAIAVLHRKSGGLPVARATLQYKPSRPSLSLPAKSETLASTTTSAQPSCSAIPTPKPAMRRYQSVASLEARLSDAVMDSTDFPSPNVVLPKRDVSAVQSAARTTRYSDGHRATTPSKAISSVGGGVTPSKLPSLRNAASTTSLRARATADQTVAASPIRTATSNASGIPQRRLPTPRTKGYSEAVLKSHSSRTAETSAAFLLPHLKRDGKILDIGCGPGTITTSLAAYVPDGTIIGVDYSVEVVANARKRLDGLRANAKTEAEQGAAERCSFEVASVFELPYPDDAFDVVYCHQMLLHLPSPVNALKEMRRVCKSGGLVAAREADFTTSVLFPPTETFRVWLEAATAIYRSIGAEPDAGRRLVRWALDAGYTAGPDHITFSSSNQAYGGQPHTKFWGEMWAQRVAAEQWQKQALDTGKVEQEDVKAIEQDWLEWSKSPDGIFIMAKLDTHNPLLYDSSGVMFAPVVALVGLTGSGIVSGLALSYPLLINTHFIDQQGANISPPTPWVANLDTAQRLTLWERAYKAGLMTIPTLSLLVSACLTTFALTHGTNNTSSLAQHLDVNWELRKRLLLASAALTSSVLPFTVVAMLPINKKLMALRKAANNKEPVNENEVDSLFKKWARLQNVRVTASVSSFVLALYSFIAVQVLAEQGIDSQHDYSLLIEENQKLMKQITGADEIIVWNTVKRDSTASTSASLADNFEHQRGPQGVVSRFDKPIEPPALFAHIDQDPSYGAKVCSMAIAGTPSLLPESSTIDPSEAIEKDLAKGYSRTMIINLWRPVGGTVYDKPLAVADYRSLSQASLPLHANPFGCGYDIHAHAKQEWHFIPHQTNDGVLVFKCYDSLSLRQQDQPPLNGEAEALYGAHCAVTRLKGDYPAPPPDAPPRKSAEFRFVAVWR</sequence>
<feature type="region of interest" description="Disordered" evidence="2">
    <location>
        <begin position="320"/>
        <end position="401"/>
    </location>
</feature>
<feature type="region of interest" description="Disordered" evidence="2">
    <location>
        <begin position="1688"/>
        <end position="1721"/>
    </location>
</feature>
<evidence type="ECO:0000313" key="6">
    <source>
        <dbReference type="Proteomes" id="UP000658997"/>
    </source>
</evidence>
<evidence type="ECO:0000256" key="1">
    <source>
        <dbReference type="ARBA" id="ARBA00023604"/>
    </source>
</evidence>
<dbReference type="Pfam" id="PF13847">
    <property type="entry name" value="Methyltransf_31"/>
    <property type="match status" value="1"/>
</dbReference>